<dbReference type="EMBL" id="JAOYFB010000005">
    <property type="protein sequence ID" value="KAK4016970.1"/>
    <property type="molecule type" value="Genomic_DNA"/>
</dbReference>
<keyword evidence="2" id="KW-0732">Signal</keyword>
<reference evidence="3 4" key="1">
    <citation type="journal article" date="2023" name="Nucleic Acids Res.">
        <title>The hologenome of Daphnia magna reveals possible DNA methylation and microbiome-mediated evolution of the host genome.</title>
        <authorList>
            <person name="Chaturvedi A."/>
            <person name="Li X."/>
            <person name="Dhandapani V."/>
            <person name="Marshall H."/>
            <person name="Kissane S."/>
            <person name="Cuenca-Cambronero M."/>
            <person name="Asole G."/>
            <person name="Calvet F."/>
            <person name="Ruiz-Romero M."/>
            <person name="Marangio P."/>
            <person name="Guigo R."/>
            <person name="Rago D."/>
            <person name="Mirbahai L."/>
            <person name="Eastwood N."/>
            <person name="Colbourne J.K."/>
            <person name="Zhou J."/>
            <person name="Mallon E."/>
            <person name="Orsini L."/>
        </authorList>
    </citation>
    <scope>NUCLEOTIDE SEQUENCE [LARGE SCALE GENOMIC DNA]</scope>
    <source>
        <strain evidence="3">LRV0_1</strain>
    </source>
</reference>
<gene>
    <name evidence="3" type="ORF">OUZ56_031929</name>
</gene>
<accession>A0ABQ9ZVM5</accession>
<evidence type="ECO:0000313" key="3">
    <source>
        <dbReference type="EMBL" id="KAK4016970.1"/>
    </source>
</evidence>
<dbReference type="Proteomes" id="UP001234178">
    <property type="component" value="Unassembled WGS sequence"/>
</dbReference>
<protein>
    <submittedName>
        <fullName evidence="3">Uncharacterized protein</fullName>
    </submittedName>
</protein>
<evidence type="ECO:0000313" key="4">
    <source>
        <dbReference type="Proteomes" id="UP001234178"/>
    </source>
</evidence>
<name>A0ABQ9ZVM5_9CRUS</name>
<proteinExistence type="predicted"/>
<feature type="signal peptide" evidence="2">
    <location>
        <begin position="1"/>
        <end position="21"/>
    </location>
</feature>
<organism evidence="3 4">
    <name type="scientific">Daphnia magna</name>
    <dbReference type="NCBI Taxonomy" id="35525"/>
    <lineage>
        <taxon>Eukaryota</taxon>
        <taxon>Metazoa</taxon>
        <taxon>Ecdysozoa</taxon>
        <taxon>Arthropoda</taxon>
        <taxon>Crustacea</taxon>
        <taxon>Branchiopoda</taxon>
        <taxon>Diplostraca</taxon>
        <taxon>Cladocera</taxon>
        <taxon>Anomopoda</taxon>
        <taxon>Daphniidae</taxon>
        <taxon>Daphnia</taxon>
    </lineage>
</organism>
<feature type="region of interest" description="Disordered" evidence="1">
    <location>
        <begin position="48"/>
        <end position="95"/>
    </location>
</feature>
<keyword evidence="4" id="KW-1185">Reference proteome</keyword>
<feature type="chain" id="PRO_5047245805" evidence="2">
    <location>
        <begin position="22"/>
        <end position="145"/>
    </location>
</feature>
<feature type="compositionally biased region" description="Polar residues" evidence="1">
    <location>
        <begin position="82"/>
        <end position="94"/>
    </location>
</feature>
<evidence type="ECO:0000256" key="1">
    <source>
        <dbReference type="SAM" id="MobiDB-lite"/>
    </source>
</evidence>
<comment type="caution">
    <text evidence="3">The sequence shown here is derived from an EMBL/GenBank/DDBJ whole genome shotgun (WGS) entry which is preliminary data.</text>
</comment>
<sequence>MGRARQTGSILVLVIMTKSRADNVSQWANGKVDKRQWVVEEEEGRADSKKLRPRFAPPSVAVEAGVASRPIRSEEPHHRHSNVQPHHSTIYSDSASEKRATAAIIPAHPLELVRLEIVFIIGWWQCDVALPFLLSHKGGKQQHTG</sequence>
<evidence type="ECO:0000256" key="2">
    <source>
        <dbReference type="SAM" id="SignalP"/>
    </source>
</evidence>